<evidence type="ECO:0000256" key="1">
    <source>
        <dbReference type="SAM" id="MobiDB-lite"/>
    </source>
</evidence>
<feature type="compositionally biased region" description="Gly residues" evidence="1">
    <location>
        <begin position="44"/>
        <end position="61"/>
    </location>
</feature>
<dbReference type="Proteomes" id="UP000297910">
    <property type="component" value="Unassembled WGS sequence"/>
</dbReference>
<feature type="chain" id="PRO_5021282488" evidence="2">
    <location>
        <begin position="23"/>
        <end position="145"/>
    </location>
</feature>
<gene>
    <name evidence="3" type="ORF">BPAE_0026g00140</name>
</gene>
<accession>A0A4Z1FVH0</accession>
<evidence type="ECO:0000313" key="4">
    <source>
        <dbReference type="Proteomes" id="UP000297910"/>
    </source>
</evidence>
<feature type="region of interest" description="Disordered" evidence="1">
    <location>
        <begin position="20"/>
        <end position="145"/>
    </location>
</feature>
<evidence type="ECO:0000313" key="3">
    <source>
        <dbReference type="EMBL" id="TGO28525.1"/>
    </source>
</evidence>
<feature type="compositionally biased region" description="Gly residues" evidence="1">
    <location>
        <begin position="77"/>
        <end position="87"/>
    </location>
</feature>
<sequence>MAIGNVAACFLALTALYQRTRSASSPGDLNSDSGSSETEVGSADGWGGGCECRSGGFGGADSRGAGRRGGTERRGVGRGGTGRGGGRAGRRSSNQTRHNPGNSDRQNDGNGGQTSESHAAHTVQGPSRQINGTQSRWSTRGLFNS</sequence>
<name>A0A4Z1FVH0_9HELO</name>
<keyword evidence="4" id="KW-1185">Reference proteome</keyword>
<feature type="compositionally biased region" description="Polar residues" evidence="1">
    <location>
        <begin position="92"/>
        <end position="104"/>
    </location>
</feature>
<dbReference type="AlphaFoldDB" id="A0A4Z1FVH0"/>
<organism evidence="3 4">
    <name type="scientific">Botrytis paeoniae</name>
    <dbReference type="NCBI Taxonomy" id="278948"/>
    <lineage>
        <taxon>Eukaryota</taxon>
        <taxon>Fungi</taxon>
        <taxon>Dikarya</taxon>
        <taxon>Ascomycota</taxon>
        <taxon>Pezizomycotina</taxon>
        <taxon>Leotiomycetes</taxon>
        <taxon>Helotiales</taxon>
        <taxon>Sclerotiniaceae</taxon>
        <taxon>Botrytis</taxon>
    </lineage>
</organism>
<comment type="caution">
    <text evidence="3">The sequence shown here is derived from an EMBL/GenBank/DDBJ whole genome shotgun (WGS) entry which is preliminary data.</text>
</comment>
<keyword evidence="2" id="KW-0732">Signal</keyword>
<reference evidence="3 4" key="1">
    <citation type="submission" date="2017-12" db="EMBL/GenBank/DDBJ databases">
        <title>Comparative genomics of Botrytis spp.</title>
        <authorList>
            <person name="Valero-Jimenez C.A."/>
            <person name="Tapia P."/>
            <person name="Veloso J."/>
            <person name="Silva-Moreno E."/>
            <person name="Staats M."/>
            <person name="Valdes J.H."/>
            <person name="Van Kan J.A.L."/>
        </authorList>
    </citation>
    <scope>NUCLEOTIDE SEQUENCE [LARGE SCALE GENOMIC DNA]</scope>
    <source>
        <strain evidence="3 4">Bp0003</strain>
    </source>
</reference>
<feature type="compositionally biased region" description="Polar residues" evidence="1">
    <location>
        <begin position="20"/>
        <end position="39"/>
    </location>
</feature>
<feature type="signal peptide" evidence="2">
    <location>
        <begin position="1"/>
        <end position="22"/>
    </location>
</feature>
<feature type="compositionally biased region" description="Polar residues" evidence="1">
    <location>
        <begin position="124"/>
        <end position="145"/>
    </location>
</feature>
<evidence type="ECO:0000256" key="2">
    <source>
        <dbReference type="SAM" id="SignalP"/>
    </source>
</evidence>
<protein>
    <submittedName>
        <fullName evidence="3">Uncharacterized protein</fullName>
    </submittedName>
</protein>
<dbReference type="EMBL" id="PQXI01000026">
    <property type="protein sequence ID" value="TGO28525.1"/>
    <property type="molecule type" value="Genomic_DNA"/>
</dbReference>
<proteinExistence type="predicted"/>